<dbReference type="RefSeq" id="WP_167054564.1">
    <property type="nucleotide sequence ID" value="NZ_JAAOZR010000007.1"/>
</dbReference>
<dbReference type="Proteomes" id="UP001519344">
    <property type="component" value="Unassembled WGS sequence"/>
</dbReference>
<keyword evidence="2" id="KW-0472">Membrane</keyword>
<proteinExistence type="predicted"/>
<evidence type="ECO:0000313" key="4">
    <source>
        <dbReference type="Proteomes" id="UP001519344"/>
    </source>
</evidence>
<name>A0ABS4HZD9_9BACL</name>
<dbReference type="InterPro" id="IPR035238">
    <property type="entry name" value="DUF5345"/>
</dbReference>
<feature type="region of interest" description="Disordered" evidence="1">
    <location>
        <begin position="1"/>
        <end position="31"/>
    </location>
</feature>
<keyword evidence="4" id="KW-1185">Reference proteome</keyword>
<feature type="transmembrane region" description="Helical" evidence="2">
    <location>
        <begin position="77"/>
        <end position="94"/>
    </location>
</feature>
<feature type="compositionally biased region" description="Basic and acidic residues" evidence="1">
    <location>
        <begin position="20"/>
        <end position="31"/>
    </location>
</feature>
<protein>
    <recommendedName>
        <fullName evidence="5">YxlC family protein</fullName>
    </recommendedName>
</protein>
<sequence>MDGRKDDLQNANRTKPQMKNSEEENDANRDDAAVQRLQQGLDALEDLFPATRPSAAWFDQQIAAARIKHRTRLFGDLFKLWCAGLLLLSLLYMTAAAQPFVFMTFQALAIIAPLTWLFLRKQVDSHES</sequence>
<feature type="transmembrane region" description="Helical" evidence="2">
    <location>
        <begin position="100"/>
        <end position="119"/>
    </location>
</feature>
<keyword evidence="2" id="KW-0812">Transmembrane</keyword>
<reference evidence="3 4" key="1">
    <citation type="submission" date="2021-03" db="EMBL/GenBank/DDBJ databases">
        <title>Genomic Encyclopedia of Type Strains, Phase IV (KMG-IV): sequencing the most valuable type-strain genomes for metagenomic binning, comparative biology and taxonomic classification.</title>
        <authorList>
            <person name="Goeker M."/>
        </authorList>
    </citation>
    <scope>NUCLEOTIDE SEQUENCE [LARGE SCALE GENOMIC DNA]</scope>
    <source>
        <strain evidence="3 4">DSM 24950</strain>
    </source>
</reference>
<accession>A0ABS4HZD9</accession>
<dbReference type="Pfam" id="PF17280">
    <property type="entry name" value="DUF5345"/>
    <property type="match status" value="1"/>
</dbReference>
<keyword evidence="2" id="KW-1133">Transmembrane helix</keyword>
<evidence type="ECO:0000313" key="3">
    <source>
        <dbReference type="EMBL" id="MBP1964037.1"/>
    </source>
</evidence>
<evidence type="ECO:0000256" key="2">
    <source>
        <dbReference type="SAM" id="Phobius"/>
    </source>
</evidence>
<dbReference type="EMBL" id="JAGGKV010000007">
    <property type="protein sequence ID" value="MBP1964037.1"/>
    <property type="molecule type" value="Genomic_DNA"/>
</dbReference>
<comment type="caution">
    <text evidence="3">The sequence shown here is derived from an EMBL/GenBank/DDBJ whole genome shotgun (WGS) entry which is preliminary data.</text>
</comment>
<evidence type="ECO:0008006" key="5">
    <source>
        <dbReference type="Google" id="ProtNLM"/>
    </source>
</evidence>
<gene>
    <name evidence="3" type="ORF">J2Z65_003258</name>
</gene>
<organism evidence="3 4">
    <name type="scientific">Paenibacillus aceris</name>
    <dbReference type="NCBI Taxonomy" id="869555"/>
    <lineage>
        <taxon>Bacteria</taxon>
        <taxon>Bacillati</taxon>
        <taxon>Bacillota</taxon>
        <taxon>Bacilli</taxon>
        <taxon>Bacillales</taxon>
        <taxon>Paenibacillaceae</taxon>
        <taxon>Paenibacillus</taxon>
    </lineage>
</organism>
<feature type="compositionally biased region" description="Polar residues" evidence="1">
    <location>
        <begin position="9"/>
        <end position="19"/>
    </location>
</feature>
<evidence type="ECO:0000256" key="1">
    <source>
        <dbReference type="SAM" id="MobiDB-lite"/>
    </source>
</evidence>